<sequence length="168" mass="19316">MDFKPGEKWNYSNSGYVLLSDIVEKITGKSYEEYLDKNIFEPLRMKNWGLCMSGDKVNIKTIGYDGYLDIQPVDYTMNFRGSFGAGSLYSTVEDLYLWEKALDTKKLVSKETMNKIFTPYSETFMGAYGYGWYIKGEDKKKTAFHDGIIAGFHSIISKYIGTMKQNQL</sequence>
<name>A0A0L6JL08_9FIRM</name>
<dbReference type="InterPro" id="IPR012338">
    <property type="entry name" value="Beta-lactam/transpept-like"/>
</dbReference>
<protein>
    <submittedName>
        <fullName evidence="4">Beta-lactamase</fullName>
    </submittedName>
</protein>
<evidence type="ECO:0000256" key="1">
    <source>
        <dbReference type="ARBA" id="ARBA00004370"/>
    </source>
</evidence>
<dbReference type="InterPro" id="IPR050491">
    <property type="entry name" value="AmpC-like"/>
</dbReference>
<evidence type="ECO:0000259" key="3">
    <source>
        <dbReference type="Pfam" id="PF00144"/>
    </source>
</evidence>
<reference evidence="5" key="1">
    <citation type="submission" date="2015-07" db="EMBL/GenBank/DDBJ databases">
        <title>Near-Complete Genome Sequence of the Cellulolytic Bacterium Bacteroides (Pseudobacteroides) cellulosolvens ATCC 35603.</title>
        <authorList>
            <person name="Dassa B."/>
            <person name="Utturkar S.M."/>
            <person name="Klingeman D.M."/>
            <person name="Hurt R.A."/>
            <person name="Keller M."/>
            <person name="Xu J."/>
            <person name="Reddy Y.H.K."/>
            <person name="Borovok I."/>
            <person name="Grinberg I.R."/>
            <person name="Lamed R."/>
            <person name="Zhivin O."/>
            <person name="Bayer E.A."/>
            <person name="Brown S.D."/>
        </authorList>
    </citation>
    <scope>NUCLEOTIDE SEQUENCE [LARGE SCALE GENOMIC DNA]</scope>
    <source>
        <strain evidence="5">DSM 2933</strain>
    </source>
</reference>
<dbReference type="eggNOG" id="COG1680">
    <property type="taxonomic scope" value="Bacteria"/>
</dbReference>
<dbReference type="EMBL" id="LGTC01000001">
    <property type="protein sequence ID" value="KNY26479.1"/>
    <property type="molecule type" value="Genomic_DNA"/>
</dbReference>
<keyword evidence="5" id="KW-1185">Reference proteome</keyword>
<gene>
    <name evidence="4" type="ORF">Bccel_1744</name>
</gene>
<dbReference type="PANTHER" id="PTHR46825">
    <property type="entry name" value="D-ALANYL-D-ALANINE-CARBOXYPEPTIDASE/ENDOPEPTIDASE AMPH"/>
    <property type="match status" value="1"/>
</dbReference>
<dbReference type="InterPro" id="IPR001466">
    <property type="entry name" value="Beta-lactam-related"/>
</dbReference>
<evidence type="ECO:0000256" key="2">
    <source>
        <dbReference type="ARBA" id="ARBA00023136"/>
    </source>
</evidence>
<evidence type="ECO:0000313" key="4">
    <source>
        <dbReference type="EMBL" id="KNY26479.1"/>
    </source>
</evidence>
<dbReference type="Proteomes" id="UP000036923">
    <property type="component" value="Unassembled WGS sequence"/>
</dbReference>
<organism evidence="4 5">
    <name type="scientific">Pseudobacteroides cellulosolvens ATCC 35603 = DSM 2933</name>
    <dbReference type="NCBI Taxonomy" id="398512"/>
    <lineage>
        <taxon>Bacteria</taxon>
        <taxon>Bacillati</taxon>
        <taxon>Bacillota</taxon>
        <taxon>Clostridia</taxon>
        <taxon>Eubacteriales</taxon>
        <taxon>Oscillospiraceae</taxon>
        <taxon>Pseudobacteroides</taxon>
    </lineage>
</organism>
<comment type="caution">
    <text evidence="4">The sequence shown here is derived from an EMBL/GenBank/DDBJ whole genome shotgun (WGS) entry which is preliminary data.</text>
</comment>
<feature type="domain" description="Beta-lactamase-related" evidence="3">
    <location>
        <begin position="2"/>
        <end position="155"/>
    </location>
</feature>
<comment type="subcellular location">
    <subcellularLocation>
        <location evidence="1">Membrane</location>
    </subcellularLocation>
</comment>
<evidence type="ECO:0000313" key="5">
    <source>
        <dbReference type="Proteomes" id="UP000036923"/>
    </source>
</evidence>
<proteinExistence type="predicted"/>
<dbReference type="SUPFAM" id="SSF56601">
    <property type="entry name" value="beta-lactamase/transpeptidase-like"/>
    <property type="match status" value="1"/>
</dbReference>
<keyword evidence="2" id="KW-0472">Membrane</keyword>
<dbReference type="PANTHER" id="PTHR46825:SF11">
    <property type="entry name" value="PENICILLIN-BINDING PROTEIN 4"/>
    <property type="match status" value="1"/>
</dbReference>
<dbReference type="GO" id="GO:0016020">
    <property type="term" value="C:membrane"/>
    <property type="evidence" value="ECO:0007669"/>
    <property type="project" value="UniProtKB-SubCell"/>
</dbReference>
<dbReference type="STRING" id="398512.Bccel_1744"/>
<dbReference type="Gene3D" id="3.40.710.10">
    <property type="entry name" value="DD-peptidase/beta-lactamase superfamily"/>
    <property type="match status" value="1"/>
</dbReference>
<dbReference type="Pfam" id="PF00144">
    <property type="entry name" value="Beta-lactamase"/>
    <property type="match status" value="1"/>
</dbReference>
<dbReference type="AlphaFoldDB" id="A0A0L6JL08"/>
<accession>A0A0L6JL08</accession>